<dbReference type="PROSITE" id="PS50943">
    <property type="entry name" value="HTH_CROC1"/>
    <property type="match status" value="1"/>
</dbReference>
<name>A0A4Q1D202_9BACT</name>
<dbReference type="Proteomes" id="UP000290545">
    <property type="component" value="Unassembled WGS sequence"/>
</dbReference>
<dbReference type="SUPFAM" id="SSF47413">
    <property type="entry name" value="lambda repressor-like DNA-binding domains"/>
    <property type="match status" value="1"/>
</dbReference>
<dbReference type="Pfam" id="PF12844">
    <property type="entry name" value="HTH_19"/>
    <property type="match status" value="1"/>
</dbReference>
<dbReference type="InterPro" id="IPR010982">
    <property type="entry name" value="Lambda_DNA-bd_dom_sf"/>
</dbReference>
<comment type="caution">
    <text evidence="2">The sequence shown here is derived from an EMBL/GenBank/DDBJ whole genome shotgun (WGS) entry which is preliminary data.</text>
</comment>
<reference evidence="2 3" key="1">
    <citation type="submission" date="2019-01" db="EMBL/GenBank/DDBJ databases">
        <title>Filimonas sp. strain TTM-71.</title>
        <authorList>
            <person name="Chen W.-M."/>
        </authorList>
    </citation>
    <scope>NUCLEOTIDE SEQUENCE [LARGE SCALE GENOMIC DNA]</scope>
    <source>
        <strain evidence="2 3">TTM-71</strain>
    </source>
</reference>
<organism evidence="2 3">
    <name type="scientific">Filimonas effusa</name>
    <dbReference type="NCBI Taxonomy" id="2508721"/>
    <lineage>
        <taxon>Bacteria</taxon>
        <taxon>Pseudomonadati</taxon>
        <taxon>Bacteroidota</taxon>
        <taxon>Chitinophagia</taxon>
        <taxon>Chitinophagales</taxon>
        <taxon>Chitinophagaceae</taxon>
        <taxon>Filimonas</taxon>
    </lineage>
</organism>
<dbReference type="OrthoDB" id="1098513at2"/>
<keyword evidence="3" id="KW-1185">Reference proteome</keyword>
<evidence type="ECO:0000313" key="3">
    <source>
        <dbReference type="Proteomes" id="UP000290545"/>
    </source>
</evidence>
<protein>
    <submittedName>
        <fullName evidence="2">XRE family transcriptional regulator</fullName>
    </submittedName>
</protein>
<evidence type="ECO:0000313" key="2">
    <source>
        <dbReference type="EMBL" id="RXK81896.1"/>
    </source>
</evidence>
<sequence>MMTNTNLPSEIEQYVIDFVKQLRKDRKLSQEDIGNIIGVSRSYIQDIESLSRSATYNLDHINSLSDYFKLSPQAFLPPKAFPN</sequence>
<gene>
    <name evidence="2" type="ORF">ESB13_19125</name>
</gene>
<dbReference type="EMBL" id="SDHZ01000003">
    <property type="protein sequence ID" value="RXK81896.1"/>
    <property type="molecule type" value="Genomic_DNA"/>
</dbReference>
<dbReference type="InterPro" id="IPR001387">
    <property type="entry name" value="Cro/C1-type_HTH"/>
</dbReference>
<dbReference type="SMART" id="SM00530">
    <property type="entry name" value="HTH_XRE"/>
    <property type="match status" value="1"/>
</dbReference>
<feature type="domain" description="HTH cro/C1-type" evidence="1">
    <location>
        <begin position="19"/>
        <end position="75"/>
    </location>
</feature>
<dbReference type="RefSeq" id="WP_129005293.1">
    <property type="nucleotide sequence ID" value="NZ_SDHZ01000003.1"/>
</dbReference>
<dbReference type="CDD" id="cd00093">
    <property type="entry name" value="HTH_XRE"/>
    <property type="match status" value="1"/>
</dbReference>
<dbReference type="AlphaFoldDB" id="A0A4Q1D202"/>
<dbReference type="GO" id="GO:0003677">
    <property type="term" value="F:DNA binding"/>
    <property type="evidence" value="ECO:0007669"/>
    <property type="project" value="InterPro"/>
</dbReference>
<dbReference type="Gene3D" id="1.10.260.40">
    <property type="entry name" value="lambda repressor-like DNA-binding domains"/>
    <property type="match status" value="1"/>
</dbReference>
<proteinExistence type="predicted"/>
<evidence type="ECO:0000259" key="1">
    <source>
        <dbReference type="PROSITE" id="PS50943"/>
    </source>
</evidence>
<accession>A0A4Q1D202</accession>